<dbReference type="InterPro" id="IPR011989">
    <property type="entry name" value="ARM-like"/>
</dbReference>
<evidence type="ECO:0000313" key="2">
    <source>
        <dbReference type="Proteomes" id="UP000789570"/>
    </source>
</evidence>
<evidence type="ECO:0000313" key="1">
    <source>
        <dbReference type="EMBL" id="CAG8519864.1"/>
    </source>
</evidence>
<dbReference type="AlphaFoldDB" id="A0A9N9A7Y5"/>
<accession>A0A9N9A7Y5</accession>
<comment type="caution">
    <text evidence="1">The sequence shown here is derived from an EMBL/GenBank/DDBJ whole genome shotgun (WGS) entry which is preliminary data.</text>
</comment>
<dbReference type="InterPro" id="IPR016024">
    <property type="entry name" value="ARM-type_fold"/>
</dbReference>
<reference evidence="1" key="1">
    <citation type="submission" date="2021-06" db="EMBL/GenBank/DDBJ databases">
        <authorList>
            <person name="Kallberg Y."/>
            <person name="Tangrot J."/>
            <person name="Rosling A."/>
        </authorList>
    </citation>
    <scope>NUCLEOTIDE SEQUENCE</scope>
    <source>
        <strain evidence="1">UK204</strain>
    </source>
</reference>
<dbReference type="EMBL" id="CAJVPQ010000925">
    <property type="protein sequence ID" value="CAG8519864.1"/>
    <property type="molecule type" value="Genomic_DNA"/>
</dbReference>
<name>A0A9N9A7Y5_9GLOM</name>
<sequence>MSNISQAENERPSVYSVAGIVLNILSAIKNNSIDAVNEIDVTTNEVEFNSDKFLEDTAVEQTLCAIWDLSSLEEYANILVNECQIHRIMLKLITSTARNRTKELSLGVLANLACFPDKAMILIGDMDLLNIIQVIIKDDENEDDVRVLFEASRKLFIAIINLMNILLETGLIPPDVFERNHGTLYQLQHRTKDEYSDEDGDDDEILNLIETFKNKIELSKKR</sequence>
<dbReference type="Gene3D" id="1.25.10.10">
    <property type="entry name" value="Leucine-rich Repeat Variant"/>
    <property type="match status" value="1"/>
</dbReference>
<dbReference type="Proteomes" id="UP000789570">
    <property type="component" value="Unassembled WGS sequence"/>
</dbReference>
<keyword evidence="2" id="KW-1185">Reference proteome</keyword>
<dbReference type="OrthoDB" id="2156856at2759"/>
<proteinExistence type="predicted"/>
<gene>
    <name evidence="1" type="ORF">FCALED_LOCUS4641</name>
</gene>
<protein>
    <submittedName>
        <fullName evidence="1">2203_t:CDS:1</fullName>
    </submittedName>
</protein>
<organism evidence="1 2">
    <name type="scientific">Funneliformis caledonium</name>
    <dbReference type="NCBI Taxonomy" id="1117310"/>
    <lineage>
        <taxon>Eukaryota</taxon>
        <taxon>Fungi</taxon>
        <taxon>Fungi incertae sedis</taxon>
        <taxon>Mucoromycota</taxon>
        <taxon>Glomeromycotina</taxon>
        <taxon>Glomeromycetes</taxon>
        <taxon>Glomerales</taxon>
        <taxon>Glomeraceae</taxon>
        <taxon>Funneliformis</taxon>
    </lineage>
</organism>
<dbReference type="SUPFAM" id="SSF48371">
    <property type="entry name" value="ARM repeat"/>
    <property type="match status" value="1"/>
</dbReference>